<name>A0A645I7G1_9ZZZZ</name>
<sequence length="118" mass="13311">MPWMAGGKELHGFLKNAGLHPTILSALPSPDRKIAMANARKGKIDWLKKELGTQYANNAILCFRPEKALQSGTSRILIDDNQDNIREWEEAGGTAVLHKNTNRTIRYLDRIVNEEQKT</sequence>
<dbReference type="Gene3D" id="3.40.50.1000">
    <property type="entry name" value="HAD superfamily/HAD-like"/>
    <property type="match status" value="1"/>
</dbReference>
<proteinExistence type="predicted"/>
<dbReference type="EMBL" id="VSSQ01108608">
    <property type="protein sequence ID" value="MPN47251.1"/>
    <property type="molecule type" value="Genomic_DNA"/>
</dbReference>
<protein>
    <submittedName>
        <fullName evidence="1">Uncharacterized protein</fullName>
    </submittedName>
</protein>
<dbReference type="AlphaFoldDB" id="A0A645I7G1"/>
<dbReference type="InterPro" id="IPR036412">
    <property type="entry name" value="HAD-like_sf"/>
</dbReference>
<gene>
    <name evidence="1" type="ORF">SDC9_194852</name>
</gene>
<evidence type="ECO:0000313" key="1">
    <source>
        <dbReference type="EMBL" id="MPN47251.1"/>
    </source>
</evidence>
<dbReference type="SUPFAM" id="SSF56784">
    <property type="entry name" value="HAD-like"/>
    <property type="match status" value="1"/>
</dbReference>
<organism evidence="1">
    <name type="scientific">bioreactor metagenome</name>
    <dbReference type="NCBI Taxonomy" id="1076179"/>
    <lineage>
        <taxon>unclassified sequences</taxon>
        <taxon>metagenomes</taxon>
        <taxon>ecological metagenomes</taxon>
    </lineage>
</organism>
<comment type="caution">
    <text evidence="1">The sequence shown here is derived from an EMBL/GenBank/DDBJ whole genome shotgun (WGS) entry which is preliminary data.</text>
</comment>
<reference evidence="1" key="1">
    <citation type="submission" date="2019-08" db="EMBL/GenBank/DDBJ databases">
        <authorList>
            <person name="Kucharzyk K."/>
            <person name="Murdoch R.W."/>
            <person name="Higgins S."/>
            <person name="Loffler F."/>
        </authorList>
    </citation>
    <scope>NUCLEOTIDE SEQUENCE</scope>
</reference>
<accession>A0A645I7G1</accession>
<dbReference type="InterPro" id="IPR023214">
    <property type="entry name" value="HAD_sf"/>
</dbReference>